<feature type="region of interest" description="Disordered" evidence="1">
    <location>
        <begin position="15"/>
        <end position="52"/>
    </location>
</feature>
<dbReference type="Proteomes" id="UP000245910">
    <property type="component" value="Chromosome III"/>
</dbReference>
<accession>A0A2L2TV16</accession>
<dbReference type="EMBL" id="LN649231">
    <property type="protein sequence ID" value="CEI70491.1"/>
    <property type="molecule type" value="Genomic_DNA"/>
</dbReference>
<organism evidence="3 4">
    <name type="scientific">Fusarium venenatum</name>
    <dbReference type="NCBI Taxonomy" id="56646"/>
    <lineage>
        <taxon>Eukaryota</taxon>
        <taxon>Fungi</taxon>
        <taxon>Dikarya</taxon>
        <taxon>Ascomycota</taxon>
        <taxon>Pezizomycotina</taxon>
        <taxon>Sordariomycetes</taxon>
        <taxon>Hypocreomycetidae</taxon>
        <taxon>Hypocreales</taxon>
        <taxon>Nectriaceae</taxon>
        <taxon>Fusarium</taxon>
    </lineage>
</organism>
<evidence type="ECO:0000313" key="4">
    <source>
        <dbReference type="Proteomes" id="UP000245910"/>
    </source>
</evidence>
<evidence type="ECO:0000259" key="2">
    <source>
        <dbReference type="Pfam" id="PF20516"/>
    </source>
</evidence>
<keyword evidence="4" id="KW-1185">Reference proteome</keyword>
<dbReference type="GeneID" id="37262206"/>
<name>A0A2L2TV16_9HYPO</name>
<proteinExistence type="predicted"/>
<evidence type="ECO:0000313" key="3">
    <source>
        <dbReference type="EMBL" id="CEI70491.1"/>
    </source>
</evidence>
<sequence length="385" mass="43740">MATITDDNNIIIIDDETVPRRKKRKTGNRPNGVPHPSSSSTPSDRSRDSVSPVRPYRPWLTYDTLKPGNMGQRLTLFYTRLLDFQKHKGIISSTLRSHFQTSEDPISRSLDDDAFYEPTWREPRQERRLLPLVKEIVQSAEKCCCHEYDKTGWNNLVYTPILSAALQTLMPYLDRQGVDFAPCERASLKPKYDKIGISGPLVDYMLYMVPSSTKDRLAHKILINRRDELGSVNFTTFKPTSQYPVGLTVKSKDSKNGLSAEVHLSSWQAAQWKSLHEMAGEDIKELEFLPGIIVDGHEWKFVATTWKNGRTTLLSSLPLGSTTTEVGVYRIMAGIKLLSKWVMFVFWPWYREYCLDLEPTEQSSQPMSQPQPGEVSNGVGSSSQS</sequence>
<feature type="compositionally biased region" description="Low complexity" evidence="1">
    <location>
        <begin position="362"/>
        <end position="372"/>
    </location>
</feature>
<dbReference type="AlphaFoldDB" id="A0A2L2TV16"/>
<dbReference type="OrthoDB" id="4161186at2759"/>
<dbReference type="InterPro" id="IPR046797">
    <property type="entry name" value="PDDEXK_12"/>
</dbReference>
<protein>
    <recommendedName>
        <fullName evidence="2">PD-(D/E)XK nuclease-like domain-containing protein</fullName>
    </recommendedName>
</protein>
<feature type="region of interest" description="Disordered" evidence="1">
    <location>
        <begin position="361"/>
        <end position="385"/>
    </location>
</feature>
<dbReference type="KEGG" id="fvn:FVRRES_10568"/>
<dbReference type="RefSeq" id="XP_025594205.1">
    <property type="nucleotide sequence ID" value="XM_025725625.2"/>
</dbReference>
<feature type="compositionally biased region" description="Low complexity" evidence="1">
    <location>
        <begin position="34"/>
        <end position="52"/>
    </location>
</feature>
<feature type="domain" description="PD-(D/E)XK nuclease-like" evidence="2">
    <location>
        <begin position="109"/>
        <end position="347"/>
    </location>
</feature>
<evidence type="ECO:0000256" key="1">
    <source>
        <dbReference type="SAM" id="MobiDB-lite"/>
    </source>
</evidence>
<dbReference type="STRING" id="56646.A0A2L2TV16"/>
<reference evidence="4" key="1">
    <citation type="submission" date="2014-10" db="EMBL/GenBank/DDBJ databases">
        <authorList>
            <person name="King R."/>
        </authorList>
    </citation>
    <scope>NUCLEOTIDE SEQUENCE [LARGE SCALE GENOMIC DNA]</scope>
    <source>
        <strain evidence="4">A3/5</strain>
    </source>
</reference>
<dbReference type="Pfam" id="PF20516">
    <property type="entry name" value="PDDEXK_12"/>
    <property type="match status" value="1"/>
</dbReference>